<reference evidence="4" key="1">
    <citation type="journal article" date="2019" name="Int. J. Syst. Evol. Microbiol.">
        <title>The Global Catalogue of Microorganisms (GCM) 10K type strain sequencing project: providing services to taxonomists for standard genome sequencing and annotation.</title>
        <authorList>
            <consortium name="The Broad Institute Genomics Platform"/>
            <consortium name="The Broad Institute Genome Sequencing Center for Infectious Disease"/>
            <person name="Wu L."/>
            <person name="Ma J."/>
        </authorList>
    </citation>
    <scope>NUCLEOTIDE SEQUENCE [LARGE SCALE GENOMIC DNA]</scope>
    <source>
        <strain evidence="4">CCUG 61889</strain>
    </source>
</reference>
<organism evidence="3 4">
    <name type="scientific">Bacillus songklensis</name>
    <dbReference type="NCBI Taxonomy" id="1069116"/>
    <lineage>
        <taxon>Bacteria</taxon>
        <taxon>Bacillati</taxon>
        <taxon>Bacillota</taxon>
        <taxon>Bacilli</taxon>
        <taxon>Bacillales</taxon>
        <taxon>Bacillaceae</taxon>
        <taxon>Bacillus</taxon>
    </lineage>
</organism>
<sequence length="120" mass="13885">MDRMERADRTGRTDRTDRTGRTDRTDRTDFHDMAHRLVGQEVEVITTQGTFTGTLLSVGSNFIIMRTRIRGRLVRLLIRLALIVALFRLTGIRRSFGFASFNPVESEEDTYVVEDDEFEL</sequence>
<accession>A0ABV8AXI2</accession>
<evidence type="ECO:0008006" key="5">
    <source>
        <dbReference type="Google" id="ProtNLM"/>
    </source>
</evidence>
<keyword evidence="2" id="KW-0812">Transmembrane</keyword>
<keyword evidence="4" id="KW-1185">Reference proteome</keyword>
<evidence type="ECO:0000256" key="1">
    <source>
        <dbReference type="SAM" id="MobiDB-lite"/>
    </source>
</evidence>
<evidence type="ECO:0000256" key="2">
    <source>
        <dbReference type="SAM" id="Phobius"/>
    </source>
</evidence>
<keyword evidence="2" id="KW-0472">Membrane</keyword>
<evidence type="ECO:0000313" key="4">
    <source>
        <dbReference type="Proteomes" id="UP001595752"/>
    </source>
</evidence>
<feature type="transmembrane region" description="Helical" evidence="2">
    <location>
        <begin position="73"/>
        <end position="92"/>
    </location>
</feature>
<name>A0ABV8AXI2_9BACI</name>
<comment type="caution">
    <text evidence="3">The sequence shown here is derived from an EMBL/GenBank/DDBJ whole genome shotgun (WGS) entry which is preliminary data.</text>
</comment>
<proteinExistence type="predicted"/>
<dbReference type="RefSeq" id="WP_377911765.1">
    <property type="nucleotide sequence ID" value="NZ_JBHRZT010000008.1"/>
</dbReference>
<evidence type="ECO:0000313" key="3">
    <source>
        <dbReference type="EMBL" id="MFC3882355.1"/>
    </source>
</evidence>
<dbReference type="EMBL" id="JBHRZT010000008">
    <property type="protein sequence ID" value="MFC3882355.1"/>
    <property type="molecule type" value="Genomic_DNA"/>
</dbReference>
<feature type="region of interest" description="Disordered" evidence="1">
    <location>
        <begin position="1"/>
        <end position="28"/>
    </location>
</feature>
<keyword evidence="2" id="KW-1133">Transmembrane helix</keyword>
<protein>
    <recommendedName>
        <fullName evidence="5">DUF2642 domain-containing protein</fullName>
    </recommendedName>
</protein>
<dbReference type="Proteomes" id="UP001595752">
    <property type="component" value="Unassembled WGS sequence"/>
</dbReference>
<gene>
    <name evidence="3" type="ORF">ACFOU2_01950</name>
</gene>